<dbReference type="AlphaFoldDB" id="A0A427AR01"/>
<dbReference type="EMBL" id="AMZH03001619">
    <property type="protein sequence ID" value="RRT78661.1"/>
    <property type="molecule type" value="Genomic_DNA"/>
</dbReference>
<evidence type="ECO:0000313" key="1">
    <source>
        <dbReference type="EMBL" id="RRT78661.1"/>
    </source>
</evidence>
<accession>A0A427AR01</accession>
<sequence>MAEALRYVDIGHIWRSHSLSSLHENLYAIEMSQGGDMVQRIMVEQFVVMQHMRTYPVRDMIMQKYDQELLGALLWRVFRVCASKLALDESLSHQHIGAVYYRGRSQIVSTKESHGGDLIIQRHDQSGWRVGLLQYSYSFKGARQVRGQDRNYLEDIVVLKQVVERGDEATTRPEGLNYPKAIALARKEVDLEEHHSAAEADLPIVKEGTQMQGNG</sequence>
<name>A0A427AR01_ENSVE</name>
<gene>
    <name evidence="1" type="ORF">B296_00007101</name>
</gene>
<evidence type="ECO:0000313" key="2">
    <source>
        <dbReference type="Proteomes" id="UP000287651"/>
    </source>
</evidence>
<organism evidence="1 2">
    <name type="scientific">Ensete ventricosum</name>
    <name type="common">Abyssinian banana</name>
    <name type="synonym">Musa ensete</name>
    <dbReference type="NCBI Taxonomy" id="4639"/>
    <lineage>
        <taxon>Eukaryota</taxon>
        <taxon>Viridiplantae</taxon>
        <taxon>Streptophyta</taxon>
        <taxon>Embryophyta</taxon>
        <taxon>Tracheophyta</taxon>
        <taxon>Spermatophyta</taxon>
        <taxon>Magnoliopsida</taxon>
        <taxon>Liliopsida</taxon>
        <taxon>Zingiberales</taxon>
        <taxon>Musaceae</taxon>
        <taxon>Ensete</taxon>
    </lineage>
</organism>
<comment type="caution">
    <text evidence="1">The sequence shown here is derived from an EMBL/GenBank/DDBJ whole genome shotgun (WGS) entry which is preliminary data.</text>
</comment>
<proteinExistence type="predicted"/>
<reference evidence="1 2" key="1">
    <citation type="journal article" date="2014" name="Agronomy (Basel)">
        <title>A Draft Genome Sequence for Ensete ventricosum, the Drought-Tolerant Tree Against Hunger.</title>
        <authorList>
            <person name="Harrison J."/>
            <person name="Moore K.A."/>
            <person name="Paszkiewicz K."/>
            <person name="Jones T."/>
            <person name="Grant M."/>
            <person name="Ambacheew D."/>
            <person name="Muzemil S."/>
            <person name="Studholme D.J."/>
        </authorList>
    </citation>
    <scope>NUCLEOTIDE SEQUENCE [LARGE SCALE GENOMIC DNA]</scope>
</reference>
<protein>
    <submittedName>
        <fullName evidence="1">Uncharacterized protein</fullName>
    </submittedName>
</protein>
<dbReference type="Proteomes" id="UP000287651">
    <property type="component" value="Unassembled WGS sequence"/>
</dbReference>